<dbReference type="Gene3D" id="3.30.2400.10">
    <property type="entry name" value="Major capsid protein gp5"/>
    <property type="match status" value="1"/>
</dbReference>
<dbReference type="Gene3D" id="3.30.2320.10">
    <property type="entry name" value="hypothetical protein PF0899 domain"/>
    <property type="match status" value="1"/>
</dbReference>
<dbReference type="AlphaFoldDB" id="A0A1H0Y9H5"/>
<dbReference type="InterPro" id="IPR024455">
    <property type="entry name" value="Phage_capsid"/>
</dbReference>
<reference evidence="3 4" key="1">
    <citation type="submission" date="2016-10" db="EMBL/GenBank/DDBJ databases">
        <authorList>
            <person name="de Groot N.N."/>
        </authorList>
    </citation>
    <scope>NUCLEOTIDE SEQUENCE [LARGE SCALE GENOMIC DNA]</scope>
    <source>
        <strain evidence="3 4">DSM 22788</strain>
    </source>
</reference>
<dbReference type="Proteomes" id="UP000182690">
    <property type="component" value="Unassembled WGS sequence"/>
</dbReference>
<dbReference type="SUPFAM" id="SSF56563">
    <property type="entry name" value="Major capsid protein gp5"/>
    <property type="match status" value="1"/>
</dbReference>
<evidence type="ECO:0000256" key="1">
    <source>
        <dbReference type="ARBA" id="ARBA00004328"/>
    </source>
</evidence>
<evidence type="ECO:0000313" key="3">
    <source>
        <dbReference type="EMBL" id="SDQ11546.1"/>
    </source>
</evidence>
<feature type="domain" description="Phage capsid-like C-terminal" evidence="2">
    <location>
        <begin position="130"/>
        <end position="381"/>
    </location>
</feature>
<name>A0A1H0Y9H5_9MICO</name>
<accession>A0A1H0Y9H5</accession>
<evidence type="ECO:0000259" key="2">
    <source>
        <dbReference type="Pfam" id="PF05065"/>
    </source>
</evidence>
<gene>
    <name evidence="3" type="ORF">SAMN04488565_0635</name>
</gene>
<sequence>MNAKAKHAAVLAEMQTIVDGSKSAKRDLTQAEIQRIEELADVATELKATINRQERGDAIMKSIDGVGEQLDEDFGGNELLAPPSRAGAKGHVFLTGARGRKMAEGIVRQYGAKSLVATGTTVTTVPISPDPIADGVVPTSVLEALGSVLRGEPVYQYLRQTVRENNAAIVADGDTKPTSLVSVEPIEGRLHVFAHISEYVAEYLLKDASALQSFLTSQLLFMLREAVEGEILNGDGTEGHLRGILNTSGVQTQAFATDAVTTLRLAALKLENVGHAADLFIVNSNDWAAIETQRVTSGSFDLGGPVDRATQKLWGTQVVTSTRIAAGTALALDRSAVGVDTDGTIETKWDQSSGFDTNQVRARVEGRFGLSTYHPAGIVKATLTEA</sequence>
<dbReference type="eggNOG" id="COG4653">
    <property type="taxonomic scope" value="Bacteria"/>
</dbReference>
<organism evidence="3 4">
    <name type="scientific">Leucobacter chromiiresistens</name>
    <dbReference type="NCBI Taxonomy" id="1079994"/>
    <lineage>
        <taxon>Bacteria</taxon>
        <taxon>Bacillati</taxon>
        <taxon>Actinomycetota</taxon>
        <taxon>Actinomycetes</taxon>
        <taxon>Micrococcales</taxon>
        <taxon>Microbacteriaceae</taxon>
        <taxon>Leucobacter</taxon>
    </lineage>
</organism>
<dbReference type="NCBIfam" id="TIGR01554">
    <property type="entry name" value="major_cap_HK97"/>
    <property type="match status" value="1"/>
</dbReference>
<dbReference type="STRING" id="1079994.SAMN04488565_0635"/>
<dbReference type="Pfam" id="PF05065">
    <property type="entry name" value="Phage_capsid"/>
    <property type="match status" value="1"/>
</dbReference>
<dbReference type="InterPro" id="IPR054612">
    <property type="entry name" value="Phage_capsid-like_C"/>
</dbReference>
<dbReference type="OrthoDB" id="8444243at2"/>
<proteinExistence type="predicted"/>
<evidence type="ECO:0000313" key="4">
    <source>
        <dbReference type="Proteomes" id="UP000182690"/>
    </source>
</evidence>
<dbReference type="RefSeq" id="WP_010155589.1">
    <property type="nucleotide sequence ID" value="NZ_FNKB01000001.1"/>
</dbReference>
<dbReference type="EMBL" id="FNKB01000001">
    <property type="protein sequence ID" value="SDQ11546.1"/>
    <property type="molecule type" value="Genomic_DNA"/>
</dbReference>
<comment type="subcellular location">
    <subcellularLocation>
        <location evidence="1">Virion</location>
    </subcellularLocation>
</comment>
<protein>
    <submittedName>
        <fullName evidence="3">Phage major capsid protein, HK97 family</fullName>
    </submittedName>
</protein>